<feature type="domain" description="Cadherin" evidence="12">
    <location>
        <begin position="192"/>
        <end position="299"/>
    </location>
</feature>
<evidence type="ECO:0000256" key="9">
    <source>
        <dbReference type="SAM" id="MobiDB-lite"/>
    </source>
</evidence>
<dbReference type="SMART" id="SM00112">
    <property type="entry name" value="CA"/>
    <property type="match status" value="5"/>
</dbReference>
<comment type="caution">
    <text evidence="13">The sequence shown here is derived from an EMBL/GenBank/DDBJ whole genome shotgun (WGS) entry which is preliminary data.</text>
</comment>
<feature type="compositionally biased region" description="Low complexity" evidence="9">
    <location>
        <begin position="1197"/>
        <end position="1207"/>
    </location>
</feature>
<keyword evidence="14" id="KW-1185">Reference proteome</keyword>
<feature type="region of interest" description="Disordered" evidence="9">
    <location>
        <begin position="1185"/>
        <end position="1262"/>
    </location>
</feature>
<evidence type="ECO:0000313" key="14">
    <source>
        <dbReference type="Proteomes" id="UP001651158"/>
    </source>
</evidence>
<dbReference type="InterPro" id="IPR020894">
    <property type="entry name" value="Cadherin_CS"/>
</dbReference>
<feature type="domain" description="Cadherin" evidence="12">
    <location>
        <begin position="565"/>
        <end position="667"/>
    </location>
</feature>
<dbReference type="PRINTS" id="PR00205">
    <property type="entry name" value="CADHERIN"/>
</dbReference>
<reference evidence="13 14" key="1">
    <citation type="journal article" date="2022" name="Front. Cell. Infect. Microbiol.">
        <title>The Genomes of Two Strains of Taenia crassiceps the Animal Model for the Study of Human Cysticercosis.</title>
        <authorList>
            <person name="Bobes R.J."/>
            <person name="Estrada K."/>
            <person name="Rios-Valencia D.G."/>
            <person name="Calderon-Gallegos A."/>
            <person name="de la Torre P."/>
            <person name="Carrero J.C."/>
            <person name="Sanchez-Flores A."/>
            <person name="Laclette J.P."/>
        </authorList>
    </citation>
    <scope>NUCLEOTIDE SEQUENCE [LARGE SCALE GENOMIC DNA]</scope>
    <source>
        <strain evidence="13">WFUcys</strain>
    </source>
</reference>
<dbReference type="InterPro" id="IPR050174">
    <property type="entry name" value="Protocadherin/Cadherin-CA"/>
</dbReference>
<proteinExistence type="predicted"/>
<feature type="signal peptide" evidence="11">
    <location>
        <begin position="1"/>
        <end position="24"/>
    </location>
</feature>
<feature type="domain" description="Cadherin" evidence="12">
    <location>
        <begin position="422"/>
        <end position="555"/>
    </location>
</feature>
<feature type="domain" description="Cadherin" evidence="12">
    <location>
        <begin position="667"/>
        <end position="771"/>
    </location>
</feature>
<dbReference type="CDD" id="cd11304">
    <property type="entry name" value="Cadherin_repeat"/>
    <property type="match status" value="5"/>
</dbReference>
<gene>
    <name evidence="13" type="ORF">TcWFU_001927</name>
</gene>
<dbReference type="PROSITE" id="PS50268">
    <property type="entry name" value="CADHERIN_2"/>
    <property type="match status" value="6"/>
</dbReference>
<feature type="domain" description="Cadherin" evidence="12">
    <location>
        <begin position="315"/>
        <end position="419"/>
    </location>
</feature>
<dbReference type="Gene3D" id="2.60.40.60">
    <property type="entry name" value="Cadherins"/>
    <property type="match status" value="6"/>
</dbReference>
<evidence type="ECO:0000256" key="4">
    <source>
        <dbReference type="ARBA" id="ARBA00022837"/>
    </source>
</evidence>
<evidence type="ECO:0000256" key="11">
    <source>
        <dbReference type="SAM" id="SignalP"/>
    </source>
</evidence>
<keyword evidence="6 10" id="KW-0472">Membrane</keyword>
<keyword evidence="2 10" id="KW-0812">Transmembrane</keyword>
<dbReference type="PANTHER" id="PTHR24028:SF146">
    <property type="entry name" value="CADHERIN 96CB, ISOFORM D-RELATED"/>
    <property type="match status" value="1"/>
</dbReference>
<evidence type="ECO:0000256" key="1">
    <source>
        <dbReference type="ARBA" id="ARBA00004167"/>
    </source>
</evidence>
<sequence>MFSPLFCHSLLPFLLVLLHGRVSTHFPPNCSIVIQENLARGHLIALPYVNTLVGNLHQFNLRVTNTNPYFNVVSESPGVQVATSGHQHQNPWRIWYPKDPSPITSPWYLVTLQRIDRERLCQTEPGCDCHLGSSHPNRLGTGPDCALPLRLVAIPFKKAELPSVIDLTICIADENDNPPSFSPSPSAPHFGTSPTVSIHFKEDAQIGELTRLPTGYDADAYPEHTVSSYSLNCPETDVPFSLIYDVSTPERLALRVDKPLKFSGQWPLHCTVTAFDGQHSGSMQLKIHLDDVNNYKPVWKPPSILNSAITVINETADEWTLEIPESIPPFTVLLQLKASDEDPVYGKLTYSMEGEKKGGLLFDIDTRTGEVRLVSHQDFETAGNRAVTVPLLVTDNGGLSTPGKLIFYLKDVNDNRPLIRFSGGEKQAEVVENSQSDVYIDLITVNDADSGAYGQVECYLKPGVISDHFQLTRISDNLWAFQAVKPIDREALASTAATTTITTSAQNNRFHARGTRVGVTVMCNDNPGAPKDYQLSAEATVQVTVVDENDNPPHFIGHGRSTASAVLTIDVAVSEGLPPGTPIIRIKAEDPDVGDVLTYALLPVGNNKLLIDPSSGLITTQSVFDREDMPILTGFKVFVFDGGAANHSISADLRVTILDQNDNSPVFHSQTVLTVPEDKPVDSLLHVINVTDADAGENGTVTLFFTQHQRSPNPFTLHPDGRLFLTRPLDRERYEHYELIIIAADKGVPALSSTLTFVVQVEDVNDSPPRFELAVGSFLKTVPCTQSYVALDMAATDADSLPENTLINYRILNVKGPLGDSAVQKSNTEKDNSLFYIEPDTGAILFHGQNSEISTSVDPCDRTGVYRLTVMAFDPHRPELNSNATVTLHITRPSVMDDAPTIETAIAEVGNESLGLSNFSPRSPDPPTANRYVHGASEVGGGGESGVRYTGGGSNGGIEEESASARSNRMTFLGILLLITVFIGLTLLLILLIYFIKKRIAVDEGAAAVGSGGARGEVHALPANQYLPGITLKKEDFLADTYSPPTTVYGTARSARNAEPIEMIGTNGVLNAYIQPAASSGNGMTIGACRDSSGSPSPTSWHLIAACPSNMVSSSTNAAIRRPLLTNNAVAALPDMQERKSFASRMSGVLFPQKFCKNQVHDEGRQLSPPPPTSMILLPPRVTSPIVTPKQKGFGDQSHQQQQLEPQPAYSDGSNTYYVINLDRRGTTTTPAAESSKGGLLHPHPQQSCIAPLAPGPDSSYV</sequence>
<evidence type="ECO:0000256" key="3">
    <source>
        <dbReference type="ARBA" id="ARBA00022737"/>
    </source>
</evidence>
<dbReference type="PANTHER" id="PTHR24028">
    <property type="entry name" value="CADHERIN-87A"/>
    <property type="match status" value="1"/>
</dbReference>
<name>A0ABR4Q661_9CEST</name>
<keyword evidence="5 10" id="KW-1133">Transmembrane helix</keyword>
<feature type="chain" id="PRO_5046382851" evidence="11">
    <location>
        <begin position="25"/>
        <end position="1262"/>
    </location>
</feature>
<evidence type="ECO:0000256" key="6">
    <source>
        <dbReference type="ARBA" id="ARBA00023136"/>
    </source>
</evidence>
<evidence type="ECO:0000256" key="8">
    <source>
        <dbReference type="PROSITE-ProRule" id="PRU00043"/>
    </source>
</evidence>
<dbReference type="InterPro" id="IPR015919">
    <property type="entry name" value="Cadherin-like_sf"/>
</dbReference>
<keyword evidence="7" id="KW-0325">Glycoprotein</keyword>
<dbReference type="PROSITE" id="PS00232">
    <property type="entry name" value="CADHERIN_1"/>
    <property type="match status" value="1"/>
</dbReference>
<dbReference type="EMBL" id="JAKROA010000009">
    <property type="protein sequence ID" value="KAL5105109.1"/>
    <property type="molecule type" value="Genomic_DNA"/>
</dbReference>
<evidence type="ECO:0000256" key="5">
    <source>
        <dbReference type="ARBA" id="ARBA00022989"/>
    </source>
</evidence>
<protein>
    <submittedName>
        <fullName evidence="13">Protocadherin-9</fullName>
    </submittedName>
</protein>
<dbReference type="Pfam" id="PF00028">
    <property type="entry name" value="Cadherin"/>
    <property type="match status" value="2"/>
</dbReference>
<feature type="transmembrane region" description="Helical" evidence="10">
    <location>
        <begin position="972"/>
        <end position="996"/>
    </location>
</feature>
<organism evidence="13 14">
    <name type="scientific">Taenia crassiceps</name>
    <dbReference type="NCBI Taxonomy" id="6207"/>
    <lineage>
        <taxon>Eukaryota</taxon>
        <taxon>Metazoa</taxon>
        <taxon>Spiralia</taxon>
        <taxon>Lophotrochozoa</taxon>
        <taxon>Platyhelminthes</taxon>
        <taxon>Cestoda</taxon>
        <taxon>Eucestoda</taxon>
        <taxon>Cyclophyllidea</taxon>
        <taxon>Taeniidae</taxon>
        <taxon>Taenia</taxon>
    </lineage>
</organism>
<accession>A0ABR4Q661</accession>
<evidence type="ECO:0000256" key="10">
    <source>
        <dbReference type="SAM" id="Phobius"/>
    </source>
</evidence>
<keyword evidence="3" id="KW-0677">Repeat</keyword>
<evidence type="ECO:0000259" key="12">
    <source>
        <dbReference type="PROSITE" id="PS50268"/>
    </source>
</evidence>
<evidence type="ECO:0000256" key="2">
    <source>
        <dbReference type="ARBA" id="ARBA00022692"/>
    </source>
</evidence>
<evidence type="ECO:0000313" key="13">
    <source>
        <dbReference type="EMBL" id="KAL5105109.1"/>
    </source>
</evidence>
<dbReference type="SUPFAM" id="SSF49313">
    <property type="entry name" value="Cadherin-like"/>
    <property type="match status" value="5"/>
</dbReference>
<evidence type="ECO:0000256" key="7">
    <source>
        <dbReference type="ARBA" id="ARBA00023180"/>
    </source>
</evidence>
<keyword evidence="11" id="KW-0732">Signal</keyword>
<dbReference type="InterPro" id="IPR002126">
    <property type="entry name" value="Cadherin-like_dom"/>
</dbReference>
<comment type="subcellular location">
    <subcellularLocation>
        <location evidence="1">Membrane</location>
        <topology evidence="1">Single-pass membrane protein</topology>
    </subcellularLocation>
</comment>
<keyword evidence="4 8" id="KW-0106">Calcium</keyword>
<dbReference type="Proteomes" id="UP001651158">
    <property type="component" value="Unassembled WGS sequence"/>
</dbReference>
<feature type="domain" description="Cadherin" evidence="12">
    <location>
        <begin position="787"/>
        <end position="902"/>
    </location>
</feature>